<dbReference type="EMBL" id="GL945017">
    <property type="protein sequence ID" value="EGN55993.1"/>
    <property type="molecule type" value="Genomic_DNA"/>
</dbReference>
<dbReference type="SUPFAM" id="SSF56925">
    <property type="entry name" value="OMPA-like"/>
    <property type="match status" value="1"/>
</dbReference>
<feature type="transmembrane region" description="Helical" evidence="3">
    <location>
        <begin position="68"/>
        <end position="87"/>
    </location>
</feature>
<dbReference type="InterPro" id="IPR027385">
    <property type="entry name" value="Beta-barrel_OMP"/>
</dbReference>
<keyword evidence="6" id="KW-1185">Reference proteome</keyword>
<dbReference type="Proteomes" id="UP000002772">
    <property type="component" value="Unassembled WGS sequence"/>
</dbReference>
<dbReference type="eggNOG" id="COG1595">
    <property type="taxonomic scope" value="Bacteria"/>
</dbReference>
<evidence type="ECO:0000256" key="3">
    <source>
        <dbReference type="SAM" id="Phobius"/>
    </source>
</evidence>
<feature type="domain" description="Outer membrane protein beta-barrel" evidence="4">
    <location>
        <begin position="269"/>
        <end position="417"/>
    </location>
</feature>
<evidence type="ECO:0000256" key="2">
    <source>
        <dbReference type="SAM" id="MobiDB-lite"/>
    </source>
</evidence>
<evidence type="ECO:0000313" key="5">
    <source>
        <dbReference type="EMBL" id="EGN55993.1"/>
    </source>
</evidence>
<organism evidence="5 6">
    <name type="scientific">Hallella multisaccharivorax DSM 17128</name>
    <dbReference type="NCBI Taxonomy" id="688246"/>
    <lineage>
        <taxon>Bacteria</taxon>
        <taxon>Pseudomonadati</taxon>
        <taxon>Bacteroidota</taxon>
        <taxon>Bacteroidia</taxon>
        <taxon>Bacteroidales</taxon>
        <taxon>Prevotellaceae</taxon>
        <taxon>Hallella</taxon>
    </lineage>
</organism>
<dbReference type="Pfam" id="PF13505">
    <property type="entry name" value="OMP_b-brl"/>
    <property type="match status" value="1"/>
</dbReference>
<evidence type="ECO:0000313" key="6">
    <source>
        <dbReference type="Proteomes" id="UP000002772"/>
    </source>
</evidence>
<evidence type="ECO:0000259" key="4">
    <source>
        <dbReference type="Pfam" id="PF13505"/>
    </source>
</evidence>
<keyword evidence="3" id="KW-0472">Membrane</keyword>
<gene>
    <name evidence="5" type="ORF">Premu_0512</name>
</gene>
<dbReference type="HOGENOM" id="CLU_050662_1_0_10"/>
<keyword evidence="1" id="KW-0732">Signal</keyword>
<keyword evidence="3" id="KW-0812">Transmembrane</keyword>
<proteinExistence type="predicted"/>
<dbReference type="OrthoDB" id="1150526at2"/>
<reference evidence="6" key="1">
    <citation type="journal article" date="2011" name="Stand. Genomic Sci.">
        <title>Non-contiguous finished genome sequence of the opportunistic oral pathogen Prevotella multisaccharivorax type strain (PPPA20).</title>
        <authorList>
            <person name="Pati A."/>
            <person name="Gronow S."/>
            <person name="Lu M."/>
            <person name="Lapidus A."/>
            <person name="Nolan M."/>
            <person name="Lucas S."/>
            <person name="Hammon N."/>
            <person name="Deshpande S."/>
            <person name="Cheng J.F."/>
            <person name="Tapia R."/>
            <person name="Han C."/>
            <person name="Goodwin L."/>
            <person name="Pitluck S."/>
            <person name="Liolios K."/>
            <person name="Pagani I."/>
            <person name="Mavromatis K."/>
            <person name="Mikhailova N."/>
            <person name="Huntemann M."/>
            <person name="Chen A."/>
            <person name="Palaniappan K."/>
            <person name="Land M."/>
            <person name="Hauser L."/>
            <person name="Detter J.C."/>
            <person name="Brambilla E.M."/>
            <person name="Rohde M."/>
            <person name="Goker M."/>
            <person name="Woyke T."/>
            <person name="Bristow J."/>
            <person name="Eisen J.A."/>
            <person name="Markowitz V."/>
            <person name="Hugenholtz P."/>
            <person name="Kyrpides N.C."/>
            <person name="Klenk H.P."/>
            <person name="Ivanova N."/>
        </authorList>
    </citation>
    <scope>NUCLEOTIDE SEQUENCE [LARGE SCALE GENOMIC DNA]</scope>
    <source>
        <strain evidence="6">DSM 17128</strain>
    </source>
</reference>
<protein>
    <recommendedName>
        <fullName evidence="4">Outer membrane protein beta-barrel domain-containing protein</fullName>
    </recommendedName>
</protein>
<name>F8NBW7_9BACT</name>
<sequence>MKWDKMSDKDKWIKDVSRLMNNRQVQAPEGLLEAVKKESAVREQLARKPMVHPMAAGAHTFPLRVRRWVAAAAIVVAIALPVAFSLLHQHQDEMAVADQAHPTRIKTGKTADLTSPQQGKFLMTGFSGRPRTEATYHLHSVDAYSSLSTDTTATRIEGPLISEGVGADPVSPQSSIKKERNAQPDATYSPSVSEHHVSASTRRAGTLMLTAYCGGLGSGQRNGVGMSTGIMMADAAPYGLTSLEMASVSQRNGLVAVDRRRMKAHHAQPVKVGMSVGYALSDRWTIRTGLTYSYLSSDFTTEGELAQTQRLHYVGMPVSASYTLLRSQKAEVYATAGGEVEKLVKGTVSSVNRKNEKVNEKRPQFSMTGAIGGAYHFTPSLSVYAEPGVSYYFDNHSNVMNVYKDRPTSFSLNVGLRITIK</sequence>
<dbReference type="Gene3D" id="2.40.160.20">
    <property type="match status" value="1"/>
</dbReference>
<dbReference type="RefSeq" id="WP_007572873.1">
    <property type="nucleotide sequence ID" value="NZ_BPTS01000001.1"/>
</dbReference>
<dbReference type="InterPro" id="IPR011250">
    <property type="entry name" value="OMP/PagP_B-barrel"/>
</dbReference>
<feature type="compositionally biased region" description="Polar residues" evidence="2">
    <location>
        <begin position="184"/>
        <end position="199"/>
    </location>
</feature>
<keyword evidence="3" id="KW-1133">Transmembrane helix</keyword>
<evidence type="ECO:0000256" key="1">
    <source>
        <dbReference type="ARBA" id="ARBA00022729"/>
    </source>
</evidence>
<accession>F8NBW7</accession>
<dbReference type="STRING" id="688246.Premu_0512"/>
<dbReference type="AlphaFoldDB" id="F8NBW7"/>
<feature type="region of interest" description="Disordered" evidence="2">
    <location>
        <begin position="159"/>
        <end position="199"/>
    </location>
</feature>